<gene>
    <name evidence="2" type="ORF">LG649_12340</name>
</gene>
<dbReference type="InterPro" id="IPR000182">
    <property type="entry name" value="GNAT_dom"/>
</dbReference>
<organism evidence="2 3">
    <name type="scientific">Neotamlana laminarinivorans</name>
    <dbReference type="NCBI Taxonomy" id="2883124"/>
    <lineage>
        <taxon>Bacteria</taxon>
        <taxon>Pseudomonadati</taxon>
        <taxon>Bacteroidota</taxon>
        <taxon>Flavobacteriia</taxon>
        <taxon>Flavobacteriales</taxon>
        <taxon>Flavobacteriaceae</taxon>
        <taxon>Neotamlana</taxon>
    </lineage>
</organism>
<reference evidence="2" key="1">
    <citation type="submission" date="2021-10" db="EMBL/GenBank/DDBJ databases">
        <title>Tamlana sargassums sp. nov., and Tamlana laminarinivorans sp. nov., two new bacteria isolated from the brown alga.</title>
        <authorList>
            <person name="Li J."/>
        </authorList>
    </citation>
    <scope>NUCLEOTIDE SEQUENCE</scope>
    <source>
        <strain evidence="2">PT2-4</strain>
    </source>
</reference>
<dbReference type="Proteomes" id="UP001139199">
    <property type="component" value="Unassembled WGS sequence"/>
</dbReference>
<dbReference type="PROSITE" id="PS51186">
    <property type="entry name" value="GNAT"/>
    <property type="match status" value="1"/>
</dbReference>
<dbReference type="GO" id="GO:0016747">
    <property type="term" value="F:acyltransferase activity, transferring groups other than amino-acyl groups"/>
    <property type="evidence" value="ECO:0007669"/>
    <property type="project" value="InterPro"/>
</dbReference>
<dbReference type="CDD" id="cd04301">
    <property type="entry name" value="NAT_SF"/>
    <property type="match status" value="1"/>
</dbReference>
<evidence type="ECO:0000313" key="3">
    <source>
        <dbReference type="Proteomes" id="UP001139199"/>
    </source>
</evidence>
<comment type="caution">
    <text evidence="2">The sequence shown here is derived from an EMBL/GenBank/DDBJ whole genome shotgun (WGS) entry which is preliminary data.</text>
</comment>
<sequence>MFDGDTLETTFHFGIFLNNQLLGICSLFKNEHKNLSDAHQYQLRGMAVLAEQQGKGLGKLVLNYAESFIKAKGITTIWCNAREVATKFYTNLGYEIFGEPFEIEKIGTHYAMYKPLQ</sequence>
<feature type="domain" description="N-acetyltransferase" evidence="1">
    <location>
        <begin position="1"/>
        <end position="117"/>
    </location>
</feature>
<accession>A0A9X1L2A9</accession>
<dbReference type="SUPFAM" id="SSF55729">
    <property type="entry name" value="Acyl-CoA N-acyltransferases (Nat)"/>
    <property type="match status" value="1"/>
</dbReference>
<dbReference type="AlphaFoldDB" id="A0A9X1L2A9"/>
<dbReference type="Gene3D" id="3.40.630.30">
    <property type="match status" value="1"/>
</dbReference>
<proteinExistence type="predicted"/>
<protein>
    <submittedName>
        <fullName evidence="2">GNAT family N-acetyltransferase</fullName>
    </submittedName>
</protein>
<dbReference type="InterPro" id="IPR016181">
    <property type="entry name" value="Acyl_CoA_acyltransferase"/>
</dbReference>
<name>A0A9X1L2A9_9FLAO</name>
<keyword evidence="3" id="KW-1185">Reference proteome</keyword>
<dbReference type="EMBL" id="JAJAPW010000005">
    <property type="protein sequence ID" value="MCB4799635.1"/>
    <property type="molecule type" value="Genomic_DNA"/>
</dbReference>
<dbReference type="Pfam" id="PF00583">
    <property type="entry name" value="Acetyltransf_1"/>
    <property type="match status" value="1"/>
</dbReference>
<evidence type="ECO:0000313" key="2">
    <source>
        <dbReference type="EMBL" id="MCB4799635.1"/>
    </source>
</evidence>
<evidence type="ECO:0000259" key="1">
    <source>
        <dbReference type="PROSITE" id="PS51186"/>
    </source>
</evidence>